<name>A0A077ZVB7_STYLE</name>
<organism evidence="1 2">
    <name type="scientific">Stylonychia lemnae</name>
    <name type="common">Ciliate</name>
    <dbReference type="NCBI Taxonomy" id="5949"/>
    <lineage>
        <taxon>Eukaryota</taxon>
        <taxon>Sar</taxon>
        <taxon>Alveolata</taxon>
        <taxon>Ciliophora</taxon>
        <taxon>Intramacronucleata</taxon>
        <taxon>Spirotrichea</taxon>
        <taxon>Stichotrichia</taxon>
        <taxon>Sporadotrichida</taxon>
        <taxon>Oxytrichidae</taxon>
        <taxon>Stylonychinae</taxon>
        <taxon>Stylonychia</taxon>
    </lineage>
</organism>
<dbReference type="EMBL" id="CCKQ01002736">
    <property type="protein sequence ID" value="CDW73835.1"/>
    <property type="molecule type" value="Genomic_DNA"/>
</dbReference>
<keyword evidence="2" id="KW-1185">Reference proteome</keyword>
<evidence type="ECO:0000313" key="2">
    <source>
        <dbReference type="Proteomes" id="UP000039865"/>
    </source>
</evidence>
<dbReference type="InParanoid" id="A0A077ZVB7"/>
<proteinExistence type="predicted"/>
<accession>A0A077ZVB7</accession>
<sequence length="183" mass="21308">MNTKKNDKKNSKQLQEILQEKLHSESKITGPTKPNLQSMQQNELMKKQIVDLNIEVSKLKQMLAQTTITRIHTEEDEQDLEFNLISRAATETNDSYNFRGERNFIFGIGGQGIKLHQKSKQLVPILDLSNLNQNKNYKNWYSYSKKLEDVVKILREKIQLLEENQITNKRCATEEERDSGSLI</sequence>
<gene>
    <name evidence="1" type="primary">Contig15800.g16844</name>
    <name evidence="1" type="ORF">STYLEM_2823</name>
</gene>
<dbReference type="Proteomes" id="UP000039865">
    <property type="component" value="Unassembled WGS sequence"/>
</dbReference>
<protein>
    <submittedName>
        <fullName evidence="1">Uncharacterized protein</fullName>
    </submittedName>
</protein>
<evidence type="ECO:0000313" key="1">
    <source>
        <dbReference type="EMBL" id="CDW73835.1"/>
    </source>
</evidence>
<dbReference type="AlphaFoldDB" id="A0A077ZVB7"/>
<reference evidence="1 2" key="1">
    <citation type="submission" date="2014-06" db="EMBL/GenBank/DDBJ databases">
        <authorList>
            <person name="Swart Estienne"/>
        </authorList>
    </citation>
    <scope>NUCLEOTIDE SEQUENCE [LARGE SCALE GENOMIC DNA]</scope>
    <source>
        <strain evidence="1 2">130c</strain>
    </source>
</reference>